<dbReference type="AlphaFoldDB" id="A0A085VEX6"/>
<keyword evidence="1" id="KW-0472">Membrane</keyword>
<gene>
    <name evidence="2" type="ORF">IV02_04375</name>
</gene>
<evidence type="ECO:0000313" key="3">
    <source>
        <dbReference type="Proteomes" id="UP000028643"/>
    </source>
</evidence>
<sequence length="186" mass="20446">MQDVTLNRRRFLQGSGGLLLGTLIFGSGPIALLAPSRSWAMEMNTLSSDVAAKLLLVIRRVYPHDRMEDAVYAFAVKALDERASTDPSVLPLLDKGLSDLDRLAGGNWTSLDETRQVALLEEIQHSDFFILLRSTSVNSLYSNELAYQHFGYEGASFSKGGYLMRGFNDLKWLPAAPAEASPSAFS</sequence>
<dbReference type="RefSeq" id="WP_047572421.1">
    <property type="nucleotide sequence ID" value="NZ_JPQT01000063.1"/>
</dbReference>
<protein>
    <submittedName>
        <fullName evidence="2">Tat (Twin-arginine translocation) pathway signal sequence</fullName>
    </submittedName>
</protein>
<reference evidence="2 3" key="1">
    <citation type="submission" date="2014-07" db="EMBL/GenBank/DDBJ databases">
        <title>Draft Genome Sequences of Environmental Pseudomonas syringae strains.</title>
        <authorList>
            <person name="Baltrus D.A."/>
            <person name="Berge O."/>
            <person name="Morris C."/>
        </authorList>
    </citation>
    <scope>NUCLEOTIDE SEQUENCE [LARGE SCALE GENOMIC DNA]</scope>
    <source>
        <strain evidence="2 3">CEB003</strain>
    </source>
</reference>
<dbReference type="PATRIC" id="fig|317.174.peg.887"/>
<organism evidence="2 3">
    <name type="scientific">Pseudomonas syringae</name>
    <dbReference type="NCBI Taxonomy" id="317"/>
    <lineage>
        <taxon>Bacteria</taxon>
        <taxon>Pseudomonadati</taxon>
        <taxon>Pseudomonadota</taxon>
        <taxon>Gammaproteobacteria</taxon>
        <taxon>Pseudomonadales</taxon>
        <taxon>Pseudomonadaceae</taxon>
        <taxon>Pseudomonas</taxon>
    </lineage>
</organism>
<dbReference type="Proteomes" id="UP000028643">
    <property type="component" value="Unassembled WGS sequence"/>
</dbReference>
<dbReference type="PROSITE" id="PS51318">
    <property type="entry name" value="TAT"/>
    <property type="match status" value="1"/>
</dbReference>
<evidence type="ECO:0000256" key="1">
    <source>
        <dbReference type="SAM" id="Phobius"/>
    </source>
</evidence>
<proteinExistence type="predicted"/>
<evidence type="ECO:0000313" key="2">
    <source>
        <dbReference type="EMBL" id="KFE53989.1"/>
    </source>
</evidence>
<name>A0A085VEX6_PSESX</name>
<keyword evidence="1" id="KW-0812">Transmembrane</keyword>
<dbReference type="EMBL" id="JPQT01000063">
    <property type="protein sequence ID" value="KFE53989.1"/>
    <property type="molecule type" value="Genomic_DNA"/>
</dbReference>
<comment type="caution">
    <text evidence="2">The sequence shown here is derived from an EMBL/GenBank/DDBJ whole genome shotgun (WGS) entry which is preliminary data.</text>
</comment>
<accession>A0A085VEX6</accession>
<keyword evidence="1" id="KW-1133">Transmembrane helix</keyword>
<dbReference type="InterPro" id="IPR006311">
    <property type="entry name" value="TAT_signal"/>
</dbReference>
<feature type="transmembrane region" description="Helical" evidence="1">
    <location>
        <begin position="12"/>
        <end position="34"/>
    </location>
</feature>